<dbReference type="InterPro" id="IPR013320">
    <property type="entry name" value="ConA-like_dom_sf"/>
</dbReference>
<dbReference type="InterPro" id="IPR006710">
    <property type="entry name" value="Glyco_hydro_43"/>
</dbReference>
<evidence type="ECO:0000256" key="1">
    <source>
        <dbReference type="ARBA" id="ARBA00009865"/>
    </source>
</evidence>
<dbReference type="InterPro" id="IPR051795">
    <property type="entry name" value="Glycosyl_Hydrlase_43"/>
</dbReference>
<comment type="similarity">
    <text evidence="1 6">Belongs to the glycosyl hydrolase 43 family.</text>
</comment>
<dbReference type="RefSeq" id="WP_250722764.1">
    <property type="nucleotide sequence ID" value="NZ_CP098400.1"/>
</dbReference>
<dbReference type="EMBL" id="CP098400">
    <property type="protein sequence ID" value="URW79128.1"/>
    <property type="molecule type" value="Genomic_DNA"/>
</dbReference>
<gene>
    <name evidence="8" type="ORF">M9189_09715</name>
</gene>
<proteinExistence type="inferred from homology"/>
<evidence type="ECO:0000313" key="8">
    <source>
        <dbReference type="EMBL" id="URW79128.1"/>
    </source>
</evidence>
<feature type="site" description="Important for catalytic activity, responsible for pKa modulation of the active site Glu and correct orientation of both the proton donor and substrate" evidence="5">
    <location>
        <position position="151"/>
    </location>
</feature>
<dbReference type="InterPro" id="IPR023296">
    <property type="entry name" value="Glyco_hydro_beta-prop_sf"/>
</dbReference>
<dbReference type="Gene3D" id="2.115.10.20">
    <property type="entry name" value="Glycosyl hydrolase domain, family 43"/>
    <property type="match status" value="1"/>
</dbReference>
<dbReference type="GO" id="GO:0005975">
    <property type="term" value="P:carbohydrate metabolic process"/>
    <property type="evidence" value="ECO:0007669"/>
    <property type="project" value="InterPro"/>
</dbReference>
<accession>A0A9J6ZPE2</accession>
<evidence type="ECO:0000313" key="9">
    <source>
        <dbReference type="Proteomes" id="UP001056426"/>
    </source>
</evidence>
<dbReference type="InterPro" id="IPR041542">
    <property type="entry name" value="GH43_C2"/>
</dbReference>
<evidence type="ECO:0000256" key="4">
    <source>
        <dbReference type="PIRSR" id="PIRSR606710-1"/>
    </source>
</evidence>
<feature type="active site" description="Proton acceptor" evidence="4">
    <location>
        <position position="40"/>
    </location>
</feature>
<dbReference type="SUPFAM" id="SSF49899">
    <property type="entry name" value="Concanavalin A-like lectins/glucanases"/>
    <property type="match status" value="1"/>
</dbReference>
<dbReference type="GO" id="GO:0004553">
    <property type="term" value="F:hydrolase activity, hydrolyzing O-glycosyl compounds"/>
    <property type="evidence" value="ECO:0007669"/>
    <property type="project" value="InterPro"/>
</dbReference>
<evidence type="ECO:0000256" key="3">
    <source>
        <dbReference type="ARBA" id="ARBA00023295"/>
    </source>
</evidence>
<feature type="domain" description="Beta-xylosidase C-terminal Concanavalin A-like" evidence="7">
    <location>
        <begin position="325"/>
        <end position="518"/>
    </location>
</feature>
<dbReference type="Pfam" id="PF04616">
    <property type="entry name" value="Glyco_hydro_43"/>
    <property type="match status" value="1"/>
</dbReference>
<dbReference type="SUPFAM" id="SSF75005">
    <property type="entry name" value="Arabinanase/levansucrase/invertase"/>
    <property type="match status" value="1"/>
</dbReference>
<evidence type="ECO:0000259" key="7">
    <source>
        <dbReference type="Pfam" id="PF17851"/>
    </source>
</evidence>
<name>A0A9J6ZPE2_9BACT</name>
<reference evidence="8" key="2">
    <citation type="submission" date="2022-06" db="EMBL/GenBank/DDBJ databases">
        <title>Xiashengella guii gen. nov. sp. nov., a bacterium isolated form anaerobic digestion tank.</title>
        <authorList>
            <person name="Huang H."/>
        </authorList>
    </citation>
    <scope>NUCLEOTIDE SEQUENCE</scope>
    <source>
        <strain evidence="8">Ai-910</strain>
    </source>
</reference>
<evidence type="ECO:0000256" key="5">
    <source>
        <dbReference type="PIRSR" id="PIRSR606710-2"/>
    </source>
</evidence>
<feature type="active site" description="Proton donor" evidence="4">
    <location>
        <position position="208"/>
    </location>
</feature>
<dbReference type="Gene3D" id="2.60.120.200">
    <property type="match status" value="1"/>
</dbReference>
<sequence length="525" mass="59319">MKKVFIGVFVLCCLAGCKTNTEPQPEVYATNPVIFADVPDVAMVRAGDVYYMASTTMHMNPGLPIMKSKDLVNWELVSYAYDKLVDNDMMNLENGQNCYGRGSWAPSIRYHNGVFYASTFSATSGKTHIYTTTDPENEPWVEHSFEPSCHDHSLFFEDDKVYLIFGGGDIRIVELESDLSGIKADGLNQVIVPDAGKVASENLMLHAEGSQMYKYDGKYYLFNICWPQGGMRTVVVHRSDNLTGPYEGRVVLQDRGIAQGCIIDTPEGNWYAYLFRDYGAVGRMPYIVPMKWENGWPVLGVDGVVPDTLDIKVANINAAGIVASDEFDRKEGDREMPLAWQWNHNPDHNFWSLTDRPGYFRLTTDRVVANVTESKNILTQRTFGPTSSAEITIETAGMKDGDYAGLVAFQRIYGFIGVRMQDGQKSIVMMRSERDEPVLIDYMPFAGDKVAFKINCDFTERNDKALFYFKLEGNDWTQFGDTLQMRYSMPHFMGYRFGLFNFATKEAGGYVDFDYYRVGEGAVIE</sequence>
<protein>
    <submittedName>
        <fullName evidence="8">Glycoside hydrolase 43 family protein</fullName>
    </submittedName>
</protein>
<dbReference type="Proteomes" id="UP001056426">
    <property type="component" value="Chromosome"/>
</dbReference>
<dbReference type="AlphaFoldDB" id="A0A9J6ZPE2"/>
<organism evidence="8 9">
    <name type="scientific">Xiashengella succiniciproducens</name>
    <dbReference type="NCBI Taxonomy" id="2949635"/>
    <lineage>
        <taxon>Bacteria</taxon>
        <taxon>Pseudomonadati</taxon>
        <taxon>Bacteroidota</taxon>
        <taxon>Bacteroidia</taxon>
        <taxon>Marinilabiliales</taxon>
        <taxon>Marinilabiliaceae</taxon>
        <taxon>Xiashengella</taxon>
    </lineage>
</organism>
<keyword evidence="3 6" id="KW-0326">Glycosidase</keyword>
<dbReference type="PANTHER" id="PTHR42812:SF12">
    <property type="entry name" value="BETA-XYLOSIDASE-RELATED"/>
    <property type="match status" value="1"/>
</dbReference>
<reference evidence="8" key="1">
    <citation type="submission" date="2022-05" db="EMBL/GenBank/DDBJ databases">
        <authorList>
            <person name="Sun X."/>
        </authorList>
    </citation>
    <scope>NUCLEOTIDE SEQUENCE</scope>
    <source>
        <strain evidence="8">Ai-910</strain>
    </source>
</reference>
<dbReference type="KEGG" id="alkq:M9189_09715"/>
<dbReference type="PANTHER" id="PTHR42812">
    <property type="entry name" value="BETA-XYLOSIDASE"/>
    <property type="match status" value="1"/>
</dbReference>
<dbReference type="Pfam" id="PF17851">
    <property type="entry name" value="GH43_C2"/>
    <property type="match status" value="1"/>
</dbReference>
<evidence type="ECO:0000256" key="6">
    <source>
        <dbReference type="RuleBase" id="RU361187"/>
    </source>
</evidence>
<keyword evidence="2 6" id="KW-0378">Hydrolase</keyword>
<evidence type="ECO:0000256" key="2">
    <source>
        <dbReference type="ARBA" id="ARBA00022801"/>
    </source>
</evidence>
<keyword evidence="9" id="KW-1185">Reference proteome</keyword>
<dbReference type="CDD" id="cd09001">
    <property type="entry name" value="GH43_FsAxh1-like"/>
    <property type="match status" value="1"/>
</dbReference>